<dbReference type="Proteomes" id="UP000294692">
    <property type="component" value="Unassembled WGS sequence"/>
</dbReference>
<name>A0A4V2VQ30_9BURK</name>
<organism evidence="1 2">
    <name type="scientific">Paracandidimonas soli</name>
    <dbReference type="NCBI Taxonomy" id="1917182"/>
    <lineage>
        <taxon>Bacteria</taxon>
        <taxon>Pseudomonadati</taxon>
        <taxon>Pseudomonadota</taxon>
        <taxon>Betaproteobacteria</taxon>
        <taxon>Burkholderiales</taxon>
        <taxon>Alcaligenaceae</taxon>
        <taxon>Paracandidimonas</taxon>
    </lineage>
</organism>
<keyword evidence="2" id="KW-1185">Reference proteome</keyword>
<protein>
    <submittedName>
        <fullName evidence="1">Uncharacterized protein DUF3540</fullName>
    </submittedName>
</protein>
<dbReference type="EMBL" id="SMBX01000013">
    <property type="protein sequence ID" value="TCU92999.1"/>
    <property type="molecule type" value="Genomic_DNA"/>
</dbReference>
<gene>
    <name evidence="1" type="ORF">EV686_11320</name>
</gene>
<dbReference type="InterPro" id="IPR021927">
    <property type="entry name" value="DUF3540"/>
</dbReference>
<comment type="caution">
    <text evidence="1">The sequence shown here is derived from an EMBL/GenBank/DDBJ whole genome shotgun (WGS) entry which is preliminary data.</text>
</comment>
<sequence>MGAALGARAILEYDPVQLIGEVTRVDSRGICTVRCDMRDWHVERAASCLLAPQNGDTVLISGPVPSQVYLIAVIRQAEPDASRLEVPGDLVIAAKDGGISLEAGQALRLQGRVNASLDTPLLEMRADEANCTVGKMEYLGVQARASIGSLQLVGRVCEVVMDRISQLAHSIFRLARDTEQVRAGHIDYQAEQSARMHGRQAVLTAKDLVKVDGDQIHMG</sequence>
<accession>A0A4V2VQ30</accession>
<evidence type="ECO:0000313" key="2">
    <source>
        <dbReference type="Proteomes" id="UP000294692"/>
    </source>
</evidence>
<dbReference type="RefSeq" id="WP_132478192.1">
    <property type="nucleotide sequence ID" value="NZ_JBHRVM010000001.1"/>
</dbReference>
<reference evidence="1 2" key="1">
    <citation type="submission" date="2019-03" db="EMBL/GenBank/DDBJ databases">
        <title>Genomic Encyclopedia of Type Strains, Phase IV (KMG-IV): sequencing the most valuable type-strain genomes for metagenomic binning, comparative biology and taxonomic classification.</title>
        <authorList>
            <person name="Goeker M."/>
        </authorList>
    </citation>
    <scope>NUCLEOTIDE SEQUENCE [LARGE SCALE GENOMIC DNA]</scope>
    <source>
        <strain evidence="1 2">DSM 100048</strain>
    </source>
</reference>
<proteinExistence type="predicted"/>
<dbReference type="Pfam" id="PF12059">
    <property type="entry name" value="DUF3540"/>
    <property type="match status" value="1"/>
</dbReference>
<evidence type="ECO:0000313" key="1">
    <source>
        <dbReference type="EMBL" id="TCU92999.1"/>
    </source>
</evidence>
<dbReference type="OrthoDB" id="6119047at2"/>
<dbReference type="AlphaFoldDB" id="A0A4V2VQ30"/>